<evidence type="ECO:0000313" key="2">
    <source>
        <dbReference type="EMBL" id="KZP04072.1"/>
    </source>
</evidence>
<accession>A0A167ULQ3</accession>
<dbReference type="Proteomes" id="UP000076532">
    <property type="component" value="Unassembled WGS sequence"/>
</dbReference>
<feature type="compositionally biased region" description="Polar residues" evidence="1">
    <location>
        <begin position="147"/>
        <end position="165"/>
    </location>
</feature>
<organism evidence="2 3">
    <name type="scientific">Athelia psychrophila</name>
    <dbReference type="NCBI Taxonomy" id="1759441"/>
    <lineage>
        <taxon>Eukaryota</taxon>
        <taxon>Fungi</taxon>
        <taxon>Dikarya</taxon>
        <taxon>Basidiomycota</taxon>
        <taxon>Agaricomycotina</taxon>
        <taxon>Agaricomycetes</taxon>
        <taxon>Agaricomycetidae</taxon>
        <taxon>Atheliales</taxon>
        <taxon>Atheliaceae</taxon>
        <taxon>Athelia</taxon>
    </lineage>
</organism>
<feature type="region of interest" description="Disordered" evidence="1">
    <location>
        <begin position="1"/>
        <end position="34"/>
    </location>
</feature>
<protein>
    <submittedName>
        <fullName evidence="2">Uncharacterized protein</fullName>
    </submittedName>
</protein>
<feature type="compositionally biased region" description="Basic and acidic residues" evidence="1">
    <location>
        <begin position="215"/>
        <end position="246"/>
    </location>
</feature>
<feature type="compositionally biased region" description="Basic and acidic residues" evidence="1">
    <location>
        <begin position="13"/>
        <end position="29"/>
    </location>
</feature>
<evidence type="ECO:0000313" key="3">
    <source>
        <dbReference type="Proteomes" id="UP000076532"/>
    </source>
</evidence>
<reference evidence="2 3" key="1">
    <citation type="journal article" date="2016" name="Mol. Biol. Evol.">
        <title>Comparative Genomics of Early-Diverging Mushroom-Forming Fungi Provides Insights into the Origins of Lignocellulose Decay Capabilities.</title>
        <authorList>
            <person name="Nagy L.G."/>
            <person name="Riley R."/>
            <person name="Tritt A."/>
            <person name="Adam C."/>
            <person name="Daum C."/>
            <person name="Floudas D."/>
            <person name="Sun H."/>
            <person name="Yadav J.S."/>
            <person name="Pangilinan J."/>
            <person name="Larsson K.H."/>
            <person name="Matsuura K."/>
            <person name="Barry K."/>
            <person name="Labutti K."/>
            <person name="Kuo R."/>
            <person name="Ohm R.A."/>
            <person name="Bhattacharya S.S."/>
            <person name="Shirouzu T."/>
            <person name="Yoshinaga Y."/>
            <person name="Martin F.M."/>
            <person name="Grigoriev I.V."/>
            <person name="Hibbett D.S."/>
        </authorList>
    </citation>
    <scope>NUCLEOTIDE SEQUENCE [LARGE SCALE GENOMIC DNA]</scope>
    <source>
        <strain evidence="2 3">CBS 109695</strain>
    </source>
</reference>
<feature type="compositionally biased region" description="Basic and acidic residues" evidence="1">
    <location>
        <begin position="167"/>
        <end position="178"/>
    </location>
</feature>
<dbReference type="EMBL" id="KV417963">
    <property type="protein sequence ID" value="KZP04072.1"/>
    <property type="molecule type" value="Genomic_DNA"/>
</dbReference>
<name>A0A167ULQ3_9AGAM</name>
<feature type="region of interest" description="Disordered" evidence="1">
    <location>
        <begin position="126"/>
        <end position="191"/>
    </location>
</feature>
<feature type="region of interest" description="Disordered" evidence="1">
    <location>
        <begin position="215"/>
        <end position="274"/>
    </location>
</feature>
<gene>
    <name evidence="2" type="ORF">FIBSPDRAFT_1054916</name>
</gene>
<sequence>MEYLATPNPPADSRTETAKSYNPDHHRGNIDVSWRGSIPELPRMGFAAGDGETVTTTCPISPFPEKIPSQLSLFGTTSPNIKDTWGGRQELTPIVLEVKSDCTAAAPNNFDPSAIYLSTSTALGNLARHESQPSSPRSPIREELTSENRPQNAISPVDIESQQGNRVDIEDQERRAENSETGQGGSNIYDGNNSIVEELTRAQKTVLQRKLKKAKELVERVKNEREEAERVNHEKEQAKQGREKARKEKKQRERKGREEAERAEKETEQADMIQ</sequence>
<proteinExistence type="predicted"/>
<keyword evidence="3" id="KW-1185">Reference proteome</keyword>
<evidence type="ECO:0000256" key="1">
    <source>
        <dbReference type="SAM" id="MobiDB-lite"/>
    </source>
</evidence>
<feature type="compositionally biased region" description="Basic and acidic residues" evidence="1">
    <location>
        <begin position="255"/>
        <end position="268"/>
    </location>
</feature>
<dbReference type="AlphaFoldDB" id="A0A167ULQ3"/>